<keyword evidence="3" id="KW-1185">Reference proteome</keyword>
<protein>
    <submittedName>
        <fullName evidence="2">Uncharacterized protein</fullName>
    </submittedName>
</protein>
<comment type="caution">
    <text evidence="2">The sequence shown here is derived from an EMBL/GenBank/DDBJ whole genome shotgun (WGS) entry which is preliminary data.</text>
</comment>
<dbReference type="AlphaFoldDB" id="A0A9P4QHZ2"/>
<proteinExistence type="predicted"/>
<evidence type="ECO:0000313" key="3">
    <source>
        <dbReference type="Proteomes" id="UP000799444"/>
    </source>
</evidence>
<gene>
    <name evidence="2" type="ORF">EJ04DRAFT_598663</name>
    <name evidence="1" type="ORF">EJ04DRAFT_598961</name>
</gene>
<reference evidence="2" key="1">
    <citation type="journal article" date="2020" name="Stud. Mycol.">
        <title>101 Dothideomycetes genomes: a test case for predicting lifestyles and emergence of pathogens.</title>
        <authorList>
            <person name="Haridas S."/>
            <person name="Albert R."/>
            <person name="Binder M."/>
            <person name="Bloem J."/>
            <person name="Labutti K."/>
            <person name="Salamov A."/>
            <person name="Andreopoulos B."/>
            <person name="Baker S."/>
            <person name="Barry K."/>
            <person name="Bills G."/>
            <person name="Bluhm B."/>
            <person name="Cannon C."/>
            <person name="Castanera R."/>
            <person name="Culley D."/>
            <person name="Daum C."/>
            <person name="Ezra D."/>
            <person name="Gonzalez J."/>
            <person name="Henrissat B."/>
            <person name="Kuo A."/>
            <person name="Liang C."/>
            <person name="Lipzen A."/>
            <person name="Lutzoni F."/>
            <person name="Magnuson J."/>
            <person name="Mondo S."/>
            <person name="Nolan M."/>
            <person name="Ohm R."/>
            <person name="Pangilinan J."/>
            <person name="Park H.-J."/>
            <person name="Ramirez L."/>
            <person name="Alfaro M."/>
            <person name="Sun H."/>
            <person name="Tritt A."/>
            <person name="Yoshinaga Y."/>
            <person name="Zwiers L.-H."/>
            <person name="Turgeon B."/>
            <person name="Goodwin S."/>
            <person name="Spatafora J."/>
            <person name="Crous P."/>
            <person name="Grigoriev I."/>
        </authorList>
    </citation>
    <scope>NUCLEOTIDE SEQUENCE</scope>
    <source>
        <strain evidence="2">CBS 125425</strain>
    </source>
</reference>
<evidence type="ECO:0000313" key="2">
    <source>
        <dbReference type="EMBL" id="KAF2726620.1"/>
    </source>
</evidence>
<dbReference type="EMBL" id="ML996422">
    <property type="protein sequence ID" value="KAF2726620.1"/>
    <property type="molecule type" value="Genomic_DNA"/>
</dbReference>
<sequence length="64" mass="7188">MASHCIPVHCHSSPLPCQYVVPGPHIATISPHNLSVNGLNCVFRHHDGHYQYWGSLFRFVPHTS</sequence>
<dbReference type="Proteomes" id="UP000799444">
    <property type="component" value="Unassembled WGS sequence"/>
</dbReference>
<name>A0A9P4QHZ2_9PLEO</name>
<dbReference type="EMBL" id="ML996435">
    <property type="protein sequence ID" value="KAF2726572.1"/>
    <property type="molecule type" value="Genomic_DNA"/>
</dbReference>
<organism evidence="2 3">
    <name type="scientific">Polyplosphaeria fusca</name>
    <dbReference type="NCBI Taxonomy" id="682080"/>
    <lineage>
        <taxon>Eukaryota</taxon>
        <taxon>Fungi</taxon>
        <taxon>Dikarya</taxon>
        <taxon>Ascomycota</taxon>
        <taxon>Pezizomycotina</taxon>
        <taxon>Dothideomycetes</taxon>
        <taxon>Pleosporomycetidae</taxon>
        <taxon>Pleosporales</taxon>
        <taxon>Tetraplosphaeriaceae</taxon>
        <taxon>Polyplosphaeria</taxon>
    </lineage>
</organism>
<accession>A0A9P4QHZ2</accession>
<evidence type="ECO:0000313" key="1">
    <source>
        <dbReference type="EMBL" id="KAF2726572.1"/>
    </source>
</evidence>